<sequence length="569" mass="60304">MARDKCSSRGWGYLAANVPDPRACITDCRWQLLQAIVPSNETLGEVCKALSNSRRSSNGQVFRMVYCCDSQVCGVDNLDGRGKDRECGLSRQPCHRHELTGSSECQLAHKCLSEVEIPHHPAVSVNGLKRYASIGYHAVVDPGPPGAAYSCKYVSTDEQDSPCTIQQPRIAAETAVAGASSASGAFQAEDSNPHGMAESQLTVSSTTATQRPQSASTTSFIRDPSLAASLDLSEASTESDETGKISTGIKVTIALSTVVGVVVILALMLWHLRLRRRSHPRSRVYTRNKKHHSSPVVPDSPTPLVSPTDSHANPDDSPLTPPPRLRERRFLRTTANNWPMDGGEGLHWGAGYPDSSLRSSTATATEMSPPSQGGTKANGDEQGSPRRADVPRPLPAVTTGQYVQGSMSSAVQTPTTTTSTASTVVAAAGYEDAMAYSPPRTPRQRHMPLQVAGLTSPGPPPNRALPSTPRDGQASPPATPTRPDGGTVGAAIRSAPRNPAPGVALPRESSDLCELTAQYAWKSHHSWGSWSGRRGEGPGVAVSSQGKGSEVSSPVLEEGELERLGGSYK</sequence>
<dbReference type="EMBL" id="LFRF01000002">
    <property type="protein sequence ID" value="KND94375.1"/>
    <property type="molecule type" value="Genomic_DNA"/>
</dbReference>
<feature type="compositionally biased region" description="Basic residues" evidence="1">
    <location>
        <begin position="281"/>
        <end position="293"/>
    </location>
</feature>
<evidence type="ECO:0000256" key="2">
    <source>
        <dbReference type="SAM" id="Phobius"/>
    </source>
</evidence>
<feature type="region of interest" description="Disordered" evidence="1">
    <location>
        <begin position="183"/>
        <end position="221"/>
    </location>
</feature>
<keyword evidence="2" id="KW-0472">Membrane</keyword>
<feature type="region of interest" description="Disordered" evidence="1">
    <location>
        <begin position="450"/>
        <end position="506"/>
    </location>
</feature>
<feature type="transmembrane region" description="Helical" evidence="2">
    <location>
        <begin position="251"/>
        <end position="272"/>
    </location>
</feature>
<keyword evidence="2" id="KW-1133">Transmembrane helix</keyword>
<gene>
    <name evidence="3" type="ORF">TOPH_00935</name>
</gene>
<accession>A0A0L0NKX3</accession>
<organism evidence="3 4">
    <name type="scientific">Tolypocladium ophioglossoides (strain CBS 100239)</name>
    <name type="common">Snaketongue truffleclub</name>
    <name type="synonym">Elaphocordyceps ophioglossoides</name>
    <dbReference type="NCBI Taxonomy" id="1163406"/>
    <lineage>
        <taxon>Eukaryota</taxon>
        <taxon>Fungi</taxon>
        <taxon>Dikarya</taxon>
        <taxon>Ascomycota</taxon>
        <taxon>Pezizomycotina</taxon>
        <taxon>Sordariomycetes</taxon>
        <taxon>Hypocreomycetidae</taxon>
        <taxon>Hypocreales</taxon>
        <taxon>Ophiocordycipitaceae</taxon>
        <taxon>Tolypocladium</taxon>
    </lineage>
</organism>
<dbReference type="AlphaFoldDB" id="A0A0L0NKX3"/>
<evidence type="ECO:0000313" key="4">
    <source>
        <dbReference type="Proteomes" id="UP000036947"/>
    </source>
</evidence>
<evidence type="ECO:0000313" key="3">
    <source>
        <dbReference type="EMBL" id="KND94375.1"/>
    </source>
</evidence>
<feature type="compositionally biased region" description="Polar residues" evidence="1">
    <location>
        <begin position="542"/>
        <end position="552"/>
    </location>
</feature>
<dbReference type="OrthoDB" id="5244978at2759"/>
<keyword evidence="4" id="KW-1185">Reference proteome</keyword>
<reference evidence="3 4" key="1">
    <citation type="journal article" date="2015" name="BMC Genomics">
        <title>The genome of the truffle-parasite Tolypocladium ophioglossoides and the evolution of antifungal peptaibiotics.</title>
        <authorList>
            <person name="Quandt C.A."/>
            <person name="Bushley K.E."/>
            <person name="Spatafora J.W."/>
        </authorList>
    </citation>
    <scope>NUCLEOTIDE SEQUENCE [LARGE SCALE GENOMIC DNA]</scope>
    <source>
        <strain evidence="3 4">CBS 100239</strain>
    </source>
</reference>
<evidence type="ECO:0000256" key="1">
    <source>
        <dbReference type="SAM" id="MobiDB-lite"/>
    </source>
</evidence>
<dbReference type="Proteomes" id="UP000036947">
    <property type="component" value="Unassembled WGS sequence"/>
</dbReference>
<protein>
    <submittedName>
        <fullName evidence="3">Uncharacterized protein</fullName>
    </submittedName>
</protein>
<name>A0A0L0NKX3_TOLOC</name>
<feature type="compositionally biased region" description="Polar residues" evidence="1">
    <location>
        <begin position="199"/>
        <end position="220"/>
    </location>
</feature>
<proteinExistence type="predicted"/>
<comment type="caution">
    <text evidence="3">The sequence shown here is derived from an EMBL/GenBank/DDBJ whole genome shotgun (WGS) entry which is preliminary data.</text>
</comment>
<keyword evidence="2" id="KW-0812">Transmembrane</keyword>
<feature type="region of interest" description="Disordered" evidence="1">
    <location>
        <begin position="281"/>
        <end position="396"/>
    </location>
</feature>
<feature type="region of interest" description="Disordered" evidence="1">
    <location>
        <begin position="524"/>
        <end position="569"/>
    </location>
</feature>
<dbReference type="STRING" id="1163406.A0A0L0NKX3"/>
<feature type="compositionally biased region" description="Polar residues" evidence="1">
    <location>
        <begin position="356"/>
        <end position="375"/>
    </location>
</feature>